<proteinExistence type="predicted"/>
<dbReference type="Proteomes" id="UP000198796">
    <property type="component" value="Unassembled WGS sequence"/>
</dbReference>
<keyword evidence="3" id="KW-1185">Reference proteome</keyword>
<dbReference type="EMBL" id="FOJU01000003">
    <property type="protein sequence ID" value="SFA97887.1"/>
    <property type="molecule type" value="Genomic_DNA"/>
</dbReference>
<dbReference type="AlphaFoldDB" id="A0A1I0XB36"/>
<feature type="chain" id="PRO_5011680974" description="AAA+ family ATPase" evidence="1">
    <location>
        <begin position="18"/>
        <end position="113"/>
    </location>
</feature>
<gene>
    <name evidence="2" type="ORF">SAMN05421688_2042</name>
</gene>
<accession>A0A1I0XB36</accession>
<sequence>MKHVALMLCLMCGPVHAQDAPGDMRRGAELFFDGLRDQFGPALDGLRGFAEDITPEMRELLRDMGPGLRALAEKIGDLSDYHPPEKLPNGDIILRRKVPEAPPLMPPDGEIDI</sequence>
<evidence type="ECO:0000256" key="1">
    <source>
        <dbReference type="SAM" id="SignalP"/>
    </source>
</evidence>
<evidence type="ECO:0000313" key="2">
    <source>
        <dbReference type="EMBL" id="SFA97887.1"/>
    </source>
</evidence>
<dbReference type="OrthoDB" id="7308154at2"/>
<organism evidence="2 3">
    <name type="scientific">Poseidonocella pacifica</name>
    <dbReference type="NCBI Taxonomy" id="871651"/>
    <lineage>
        <taxon>Bacteria</taxon>
        <taxon>Pseudomonadati</taxon>
        <taxon>Pseudomonadota</taxon>
        <taxon>Alphaproteobacteria</taxon>
        <taxon>Rhodobacterales</taxon>
        <taxon>Roseobacteraceae</taxon>
        <taxon>Poseidonocella</taxon>
    </lineage>
</organism>
<evidence type="ECO:0008006" key="4">
    <source>
        <dbReference type="Google" id="ProtNLM"/>
    </source>
</evidence>
<evidence type="ECO:0000313" key="3">
    <source>
        <dbReference type="Proteomes" id="UP000198796"/>
    </source>
</evidence>
<protein>
    <recommendedName>
        <fullName evidence="4">AAA+ family ATPase</fullName>
    </recommendedName>
</protein>
<keyword evidence="1" id="KW-0732">Signal</keyword>
<feature type="signal peptide" evidence="1">
    <location>
        <begin position="1"/>
        <end position="17"/>
    </location>
</feature>
<name>A0A1I0XB36_9RHOB</name>
<dbReference type="RefSeq" id="WP_092064071.1">
    <property type="nucleotide sequence ID" value="NZ_FOJU01000003.1"/>
</dbReference>
<reference evidence="2 3" key="1">
    <citation type="submission" date="2016-10" db="EMBL/GenBank/DDBJ databases">
        <authorList>
            <person name="de Groot N.N."/>
        </authorList>
    </citation>
    <scope>NUCLEOTIDE SEQUENCE [LARGE SCALE GENOMIC DNA]</scope>
    <source>
        <strain evidence="2 3">DSM 29316</strain>
    </source>
</reference>
<dbReference type="STRING" id="871651.SAMN05421688_2042"/>